<dbReference type="AlphaFoldDB" id="A0A345RPC3"/>
<proteinExistence type="predicted"/>
<evidence type="ECO:0000313" key="3">
    <source>
        <dbReference type="Proteomes" id="UP000253720"/>
    </source>
</evidence>
<sequence>MSSLTALDAQGQRLLALLVAKLPSARPANPQTFIGYKEAHDRLGLPQLREKFGESLKAQGLLSLAEWTHETGKPAITGLVIDRSSLMPGKGYFELFGRQPEDFAWWREEIEKSKSFDWLPFLPQEPVPESPAAVDIEGSTDRAEVTTYRIIRDTLLARRVKQLHNYECQLCGHTIILPDGSRYAEAHHVQPLGAPHNGPDILENIVCVCPNHHAELDYGARTLNQTDLRPAEGHSLGGRYLAYHNTNVHKAP</sequence>
<keyword evidence="3" id="KW-1185">Reference proteome</keyword>
<dbReference type="CDD" id="cd00085">
    <property type="entry name" value="HNHc"/>
    <property type="match status" value="1"/>
</dbReference>
<gene>
    <name evidence="2" type="ORF">DLD99_11860</name>
</gene>
<accession>A0A345RPC3</accession>
<organism evidence="2 3">
    <name type="scientific">Pseudomonas kribbensis</name>
    <dbReference type="NCBI Taxonomy" id="1628086"/>
    <lineage>
        <taxon>Bacteria</taxon>
        <taxon>Pseudomonadati</taxon>
        <taxon>Pseudomonadota</taxon>
        <taxon>Gammaproteobacteria</taxon>
        <taxon>Pseudomonadales</taxon>
        <taxon>Pseudomonadaceae</taxon>
        <taxon>Pseudomonas</taxon>
    </lineage>
</organism>
<dbReference type="RefSeq" id="WP_114882328.1">
    <property type="nucleotide sequence ID" value="NZ_CP029608.1"/>
</dbReference>
<dbReference type="Gene3D" id="1.10.30.50">
    <property type="match status" value="1"/>
</dbReference>
<dbReference type="Proteomes" id="UP000253720">
    <property type="component" value="Chromosome"/>
</dbReference>
<evidence type="ECO:0000313" key="2">
    <source>
        <dbReference type="EMBL" id="AXI61139.1"/>
    </source>
</evidence>
<dbReference type="EMBL" id="CP029608">
    <property type="protein sequence ID" value="AXI61139.1"/>
    <property type="molecule type" value="Genomic_DNA"/>
</dbReference>
<dbReference type="KEGG" id="pke:DLD99_11860"/>
<name>A0A345RPC3_9PSED</name>
<evidence type="ECO:0000259" key="1">
    <source>
        <dbReference type="SMART" id="SM00507"/>
    </source>
</evidence>
<reference evidence="2 3" key="1">
    <citation type="submission" date="2018-05" db="EMBL/GenBank/DDBJ databases">
        <title>Complete genome sequence of Pseudomonas kribbensis 46-2(T).</title>
        <authorList>
            <person name="Jeong H."/>
            <person name="Lee S.-G."/>
            <person name="Rha E."/>
            <person name="Kim H."/>
        </authorList>
    </citation>
    <scope>NUCLEOTIDE SEQUENCE [LARGE SCALE GENOMIC DNA]</scope>
    <source>
        <strain evidence="2 3">46-2</strain>
    </source>
</reference>
<dbReference type="InterPro" id="IPR003615">
    <property type="entry name" value="HNH_nuc"/>
</dbReference>
<feature type="domain" description="HNH nuclease" evidence="1">
    <location>
        <begin position="155"/>
        <end position="214"/>
    </location>
</feature>
<dbReference type="SMART" id="SM00507">
    <property type="entry name" value="HNHc"/>
    <property type="match status" value="1"/>
</dbReference>
<protein>
    <recommendedName>
        <fullName evidence="1">HNH nuclease domain-containing protein</fullName>
    </recommendedName>
</protein>